<evidence type="ECO:0000259" key="9">
    <source>
        <dbReference type="Pfam" id="PF00082"/>
    </source>
</evidence>
<feature type="transmembrane region" description="Helical" evidence="8">
    <location>
        <begin position="399"/>
        <end position="418"/>
    </location>
</feature>
<proteinExistence type="inferred from homology"/>
<comment type="similarity">
    <text evidence="1 7">Belongs to the peptidase S8 family.</text>
</comment>
<dbReference type="AlphaFoldDB" id="A0A0H5QNY8"/>
<dbReference type="GO" id="GO:0004252">
    <property type="term" value="F:serine-type endopeptidase activity"/>
    <property type="evidence" value="ECO:0007669"/>
    <property type="project" value="UniProtKB-EC"/>
</dbReference>
<keyword evidence="8" id="KW-0812">Transmembrane</keyword>
<evidence type="ECO:0000256" key="5">
    <source>
        <dbReference type="ARBA" id="ARBA00023529"/>
    </source>
</evidence>
<evidence type="ECO:0000256" key="2">
    <source>
        <dbReference type="ARBA" id="ARBA00022670"/>
    </source>
</evidence>
<evidence type="ECO:0000256" key="4">
    <source>
        <dbReference type="ARBA" id="ARBA00022825"/>
    </source>
</evidence>
<dbReference type="InterPro" id="IPR008979">
    <property type="entry name" value="Galactose-bd-like_sf"/>
</dbReference>
<dbReference type="EC" id="3.4.21.62" evidence="6"/>
<name>A0A0H5QNY8_9EUKA</name>
<protein>
    <recommendedName>
        <fullName evidence="6">subtilisin</fullName>
        <ecNumber evidence="6">3.4.21.62</ecNumber>
    </recommendedName>
</protein>
<dbReference type="PROSITE" id="PS51892">
    <property type="entry name" value="SUBTILASE"/>
    <property type="match status" value="1"/>
</dbReference>
<dbReference type="Gene3D" id="2.60.120.380">
    <property type="match status" value="1"/>
</dbReference>
<dbReference type="InterPro" id="IPR036852">
    <property type="entry name" value="Peptidase_S8/S53_dom_sf"/>
</dbReference>
<dbReference type="InterPro" id="IPR000209">
    <property type="entry name" value="Peptidase_S8/S53_dom"/>
</dbReference>
<keyword evidence="8" id="KW-1133">Transmembrane helix</keyword>
<dbReference type="Pfam" id="PF00082">
    <property type="entry name" value="Peptidase_S8"/>
    <property type="match status" value="1"/>
</dbReference>
<evidence type="ECO:0000256" key="8">
    <source>
        <dbReference type="SAM" id="Phobius"/>
    </source>
</evidence>
<dbReference type="PANTHER" id="PTHR43399">
    <property type="entry name" value="SUBTILISIN-RELATED"/>
    <property type="match status" value="1"/>
</dbReference>
<evidence type="ECO:0000256" key="6">
    <source>
        <dbReference type="ARBA" id="ARBA00023619"/>
    </source>
</evidence>
<keyword evidence="3" id="KW-0378">Hydrolase</keyword>
<comment type="catalytic activity">
    <reaction evidence="5">
        <text>Hydrolysis of proteins with broad specificity for peptide bonds, and a preference for a large uncharged residue in P1. Hydrolyzes peptide amides.</text>
        <dbReference type="EC" id="3.4.21.62"/>
    </reaction>
</comment>
<keyword evidence="8" id="KW-0472">Membrane</keyword>
<reference evidence="10" key="1">
    <citation type="submission" date="2015-04" db="EMBL/GenBank/DDBJ databases">
        <title>The genome sequence of the plant pathogenic Rhizarian Plasmodiophora brassicae reveals insights in its biotrophic life cycle and the origin of chitin synthesis.</title>
        <authorList>
            <person name="Schwelm A."/>
            <person name="Fogelqvist J."/>
            <person name="Knaust A."/>
            <person name="Julke S."/>
            <person name="Lilja T."/>
            <person name="Dhandapani V."/>
            <person name="Bonilla-Rosso G."/>
            <person name="Karlsson M."/>
            <person name="Shevchenko A."/>
            <person name="Choi S.R."/>
            <person name="Kim H.G."/>
            <person name="Park J.Y."/>
            <person name="Lim Y.P."/>
            <person name="Ludwig-Muller J."/>
            <person name="Dixelius C."/>
        </authorList>
    </citation>
    <scope>NUCLEOTIDE SEQUENCE</scope>
    <source>
        <tissue evidence="10">Potato root galls</tissue>
    </source>
</reference>
<evidence type="ECO:0000256" key="1">
    <source>
        <dbReference type="ARBA" id="ARBA00011073"/>
    </source>
</evidence>
<organism evidence="10">
    <name type="scientific">Spongospora subterranea</name>
    <dbReference type="NCBI Taxonomy" id="70186"/>
    <lineage>
        <taxon>Eukaryota</taxon>
        <taxon>Sar</taxon>
        <taxon>Rhizaria</taxon>
        <taxon>Endomyxa</taxon>
        <taxon>Phytomyxea</taxon>
        <taxon>Plasmodiophorida</taxon>
        <taxon>Plasmodiophoridae</taxon>
        <taxon>Spongospora</taxon>
    </lineage>
</organism>
<dbReference type="GO" id="GO:0006508">
    <property type="term" value="P:proteolysis"/>
    <property type="evidence" value="ECO:0007669"/>
    <property type="project" value="UniProtKB-KW"/>
</dbReference>
<keyword evidence="4" id="KW-0720">Serine protease</keyword>
<accession>A0A0H5QNY8</accession>
<dbReference type="SUPFAM" id="SSF49785">
    <property type="entry name" value="Galactose-binding domain-like"/>
    <property type="match status" value="1"/>
</dbReference>
<sequence>LGSGTITTPSTAKNVLSVGSSVNANAQFTDLFCEKGPIPNCLICESARSASHHLTQDDLAYFSSMGPTSDGRIKPDVVAPGYYFYSAKSSPFTGTSCDLPISKLLAVDVGTSMSAPVIAGALGLVRQYFQEGYYPTGLPTDQNAFTPSGALLKAIAIAGAISITGFRDYGGPIPITSDYRRAAPAPNSVQGFGQLQLSKVLKFNESTSFNLVIPRSDGLFLDPELVATRDYHQYKFCVLANRSRHRPRVTLVWVDYPGTSLASVALVNDLDLIVNTLYKDSTSNVTKLSPRIYPNALLEEDHVNTIERVEIPHAITGDVVIVRVFGHNIVMSPQPYALVVTGPIVQVDMDESCETSHTEGFEFTEENELEDVPHMIHEDLGSPSESVSTKPFGFIYDHALAILVFGTIACLLLIACVARRIILTAVSR</sequence>
<feature type="domain" description="Peptidase S8/S53" evidence="9">
    <location>
        <begin position="5"/>
        <end position="131"/>
    </location>
</feature>
<comment type="caution">
    <text evidence="7">Lacks conserved residue(s) required for the propagation of feature annotation.</text>
</comment>
<dbReference type="InterPro" id="IPR023828">
    <property type="entry name" value="Peptidase_S8_Ser-AS"/>
</dbReference>
<evidence type="ECO:0000256" key="7">
    <source>
        <dbReference type="PROSITE-ProRule" id="PRU01240"/>
    </source>
</evidence>
<evidence type="ECO:0000313" key="10">
    <source>
        <dbReference type="EMBL" id="CRZ03815.1"/>
    </source>
</evidence>
<dbReference type="EMBL" id="HACM01003373">
    <property type="protein sequence ID" value="CRZ03815.1"/>
    <property type="molecule type" value="Transcribed_RNA"/>
</dbReference>
<evidence type="ECO:0000256" key="3">
    <source>
        <dbReference type="ARBA" id="ARBA00022801"/>
    </source>
</evidence>
<dbReference type="Gene3D" id="3.40.50.200">
    <property type="entry name" value="Peptidase S8/S53 domain"/>
    <property type="match status" value="1"/>
</dbReference>
<dbReference type="PANTHER" id="PTHR43399:SF4">
    <property type="entry name" value="CELL WALL-ASSOCIATED PROTEASE"/>
    <property type="match status" value="1"/>
</dbReference>
<dbReference type="PROSITE" id="PS00138">
    <property type="entry name" value="SUBTILASE_SER"/>
    <property type="match status" value="1"/>
</dbReference>
<feature type="non-terminal residue" evidence="10">
    <location>
        <position position="1"/>
    </location>
</feature>
<dbReference type="SUPFAM" id="SSF52743">
    <property type="entry name" value="Subtilisin-like"/>
    <property type="match status" value="1"/>
</dbReference>
<dbReference type="InterPro" id="IPR051048">
    <property type="entry name" value="Peptidase_S8/S53_subtilisin"/>
</dbReference>
<keyword evidence="2" id="KW-0645">Protease</keyword>